<dbReference type="SMART" id="SM01124">
    <property type="entry name" value="DBR1"/>
    <property type="match status" value="1"/>
</dbReference>
<reference evidence="16" key="1">
    <citation type="submission" date="2011-02" db="EMBL/GenBank/DDBJ databases">
        <title>The Genome Sequence of Capsaspora owczarzaki ATCC 30864.</title>
        <authorList>
            <person name="Russ C."/>
            <person name="Cuomo C."/>
            <person name="Burger G."/>
            <person name="Gray M.W."/>
            <person name="Holland P.W.H."/>
            <person name="King N."/>
            <person name="Lang F.B.F."/>
            <person name="Roger A.J."/>
            <person name="Ruiz-Trillo I."/>
            <person name="Young S.K."/>
            <person name="Zeng Q."/>
            <person name="Gargeya S."/>
            <person name="Alvarado L."/>
            <person name="Berlin A."/>
            <person name="Chapman S.B."/>
            <person name="Chen Z."/>
            <person name="Freedman E."/>
            <person name="Gellesch M."/>
            <person name="Goldberg J."/>
            <person name="Griggs A."/>
            <person name="Gujja S."/>
            <person name="Heilman E."/>
            <person name="Heiman D."/>
            <person name="Howarth C."/>
            <person name="Mehta T."/>
            <person name="Neiman D."/>
            <person name="Pearson M."/>
            <person name="Roberts A."/>
            <person name="Saif S."/>
            <person name="Shea T."/>
            <person name="Shenoy N."/>
            <person name="Sisk P."/>
            <person name="Stolte C."/>
            <person name="Sykes S."/>
            <person name="White J."/>
            <person name="Yandava C."/>
            <person name="Haas B."/>
            <person name="Nusbaum C."/>
            <person name="Birren B."/>
        </authorList>
    </citation>
    <scope>NUCLEOTIDE SEQUENCE</scope>
    <source>
        <strain evidence="16">ATCC 30864</strain>
    </source>
</reference>
<dbReference type="FunFam" id="3.60.21.10:FF:000035">
    <property type="entry name" value="Lariat debranching enzyme"/>
    <property type="match status" value="1"/>
</dbReference>
<feature type="domain" description="Lariat debranching enzyme C-terminal" evidence="14">
    <location>
        <begin position="256"/>
        <end position="402"/>
    </location>
</feature>
<dbReference type="Pfam" id="PF00149">
    <property type="entry name" value="Metallophos"/>
    <property type="match status" value="1"/>
</dbReference>
<dbReference type="CDD" id="cd00844">
    <property type="entry name" value="MPP_Dbr1_N"/>
    <property type="match status" value="1"/>
</dbReference>
<evidence type="ECO:0000256" key="6">
    <source>
        <dbReference type="ARBA" id="ARBA00022664"/>
    </source>
</evidence>
<dbReference type="eggNOG" id="KOG2863">
    <property type="taxonomic scope" value="Eukaryota"/>
</dbReference>
<evidence type="ECO:0000256" key="7">
    <source>
        <dbReference type="ARBA" id="ARBA00022723"/>
    </source>
</evidence>
<name>A0A0D2X0W1_CAPO3</name>
<evidence type="ECO:0000256" key="4">
    <source>
        <dbReference type="ARBA" id="ARBA00004123"/>
    </source>
</evidence>
<comment type="subcellular location">
    <subcellularLocation>
        <location evidence="4">Nucleus</location>
    </subcellularLocation>
</comment>
<keyword evidence="11" id="KW-0464">Manganese</keyword>
<dbReference type="Pfam" id="PF05011">
    <property type="entry name" value="DBR1"/>
    <property type="match status" value="1"/>
</dbReference>
<keyword evidence="8" id="KW-0378">Hydrolase</keyword>
<dbReference type="STRING" id="595528.A0A0D2X0W1"/>
<gene>
    <name evidence="15" type="ORF">CAOG_001178</name>
</gene>
<dbReference type="OrthoDB" id="407609at2759"/>
<feature type="compositionally biased region" description="Acidic residues" evidence="13">
    <location>
        <begin position="456"/>
        <end position="469"/>
    </location>
</feature>
<evidence type="ECO:0000259" key="14">
    <source>
        <dbReference type="SMART" id="SM01124"/>
    </source>
</evidence>
<dbReference type="InParanoid" id="A0A0D2X0W1"/>
<dbReference type="FunCoup" id="A0A0D2X0W1">
    <property type="interactions" value="576"/>
</dbReference>
<comment type="cofactor">
    <cofactor evidence="1">
        <name>Mn(2+)</name>
        <dbReference type="ChEBI" id="CHEBI:29035"/>
    </cofactor>
</comment>
<evidence type="ECO:0000313" key="16">
    <source>
        <dbReference type="Proteomes" id="UP000008743"/>
    </source>
</evidence>
<dbReference type="SUPFAM" id="SSF56300">
    <property type="entry name" value="Metallo-dependent phosphatases"/>
    <property type="match status" value="1"/>
</dbReference>
<dbReference type="GO" id="GO:0008419">
    <property type="term" value="F:RNA lariat debranching enzyme activity"/>
    <property type="evidence" value="ECO:0007669"/>
    <property type="project" value="TreeGrafter"/>
</dbReference>
<sequence>MKIAVVGCGHGELERMYETIAHMEHERSISIDLLIVCGDFQAVRNERDLDFMACPPKYRELRTFHRFYSGAAVAPVLTLVIGGNHEASNHMWELPLGGWVAPNIYYLGYAGVVRVGGLRIGGLSGIFKDNDFMRGHHERPFHVADEGMVRSFYHVREMDVFRLMHLGRSQRPIDVFLSHDWPQGIANYGNVRRLLQEKAFLRQEVEENTLGSGPADVLLHAVKPLFWFSAHLHVKFAAMVPHPPTPPGPGQVRSRAPDAASAAPRATRFLALDKCLPGRHFIQVVDVPAPADGTGTVAFEYDPEWQAILIATHQFMNYWSRQPITMPPLPLQESVIALELAKLRARTSDWAIPSNFVPTTPTQEEFQRGATPGTSKFETLNNVTINPQTALLCAKLEIPNPCAQSILGRRDVGPLPQTAPVASVVHNPDEISLDDEDAAADGAQSGSSVVNNPDEINLDDDVMEDESHGDDDTVHDDAPVSEAISGPSNPAEISLDDE</sequence>
<protein>
    <submittedName>
        <fullName evidence="15">Lariat debranching enzyme</fullName>
    </submittedName>
</protein>
<dbReference type="InterPro" id="IPR004843">
    <property type="entry name" value="Calcineurin-like_PHP"/>
</dbReference>
<organism evidence="15 16">
    <name type="scientific">Capsaspora owczarzaki (strain ATCC 30864)</name>
    <dbReference type="NCBI Taxonomy" id="595528"/>
    <lineage>
        <taxon>Eukaryota</taxon>
        <taxon>Filasterea</taxon>
        <taxon>Capsaspora</taxon>
    </lineage>
</organism>
<dbReference type="PhylomeDB" id="A0A0D2X0W1"/>
<evidence type="ECO:0000256" key="13">
    <source>
        <dbReference type="SAM" id="MobiDB-lite"/>
    </source>
</evidence>
<keyword evidence="10" id="KW-0408">Iron</keyword>
<evidence type="ECO:0000256" key="12">
    <source>
        <dbReference type="ARBA" id="ARBA00023242"/>
    </source>
</evidence>
<dbReference type="InterPro" id="IPR029052">
    <property type="entry name" value="Metallo-depent_PP-like"/>
</dbReference>
<dbReference type="PANTHER" id="PTHR12849:SF0">
    <property type="entry name" value="LARIAT DEBRANCHING ENZYME"/>
    <property type="match status" value="1"/>
</dbReference>
<feature type="region of interest" description="Disordered" evidence="13">
    <location>
        <begin position="439"/>
        <end position="498"/>
    </location>
</feature>
<dbReference type="PANTHER" id="PTHR12849">
    <property type="entry name" value="RNA LARIAT DEBRANCHING ENZYME"/>
    <property type="match status" value="1"/>
</dbReference>
<keyword evidence="16" id="KW-1185">Reference proteome</keyword>
<dbReference type="AlphaFoldDB" id="A0A0D2X0W1"/>
<evidence type="ECO:0000256" key="8">
    <source>
        <dbReference type="ARBA" id="ARBA00022801"/>
    </source>
</evidence>
<dbReference type="GO" id="GO:0005634">
    <property type="term" value="C:nucleus"/>
    <property type="evidence" value="ECO:0007669"/>
    <property type="project" value="UniProtKB-SubCell"/>
</dbReference>
<evidence type="ECO:0000313" key="15">
    <source>
        <dbReference type="EMBL" id="KJE89749.1"/>
    </source>
</evidence>
<keyword evidence="6" id="KW-0507">mRNA processing</keyword>
<dbReference type="GO" id="GO:0046872">
    <property type="term" value="F:metal ion binding"/>
    <property type="evidence" value="ECO:0007669"/>
    <property type="project" value="UniProtKB-KW"/>
</dbReference>
<keyword evidence="7" id="KW-0479">Metal-binding</keyword>
<proteinExistence type="inferred from homology"/>
<comment type="cofactor">
    <cofactor evidence="2">
        <name>Zn(2+)</name>
        <dbReference type="ChEBI" id="CHEBI:29105"/>
    </cofactor>
</comment>
<keyword evidence="12" id="KW-0539">Nucleus</keyword>
<evidence type="ECO:0000256" key="11">
    <source>
        <dbReference type="ARBA" id="ARBA00023211"/>
    </source>
</evidence>
<evidence type="ECO:0000256" key="9">
    <source>
        <dbReference type="ARBA" id="ARBA00022833"/>
    </source>
</evidence>
<accession>A0A0D2X0W1</accession>
<comment type="cofactor">
    <cofactor evidence="3">
        <name>Fe(2+)</name>
        <dbReference type="ChEBI" id="CHEBI:29033"/>
    </cofactor>
</comment>
<evidence type="ECO:0000256" key="1">
    <source>
        <dbReference type="ARBA" id="ARBA00001936"/>
    </source>
</evidence>
<evidence type="ECO:0000256" key="10">
    <source>
        <dbReference type="ARBA" id="ARBA00023004"/>
    </source>
</evidence>
<keyword evidence="9" id="KW-0862">Zinc</keyword>
<dbReference type="EMBL" id="KE346360">
    <property type="protein sequence ID" value="KJE89749.1"/>
    <property type="molecule type" value="Genomic_DNA"/>
</dbReference>
<dbReference type="InterPro" id="IPR041816">
    <property type="entry name" value="Dbr1_N"/>
</dbReference>
<evidence type="ECO:0000256" key="2">
    <source>
        <dbReference type="ARBA" id="ARBA00001947"/>
    </source>
</evidence>
<dbReference type="Proteomes" id="UP000008743">
    <property type="component" value="Unassembled WGS sequence"/>
</dbReference>
<evidence type="ECO:0000256" key="5">
    <source>
        <dbReference type="ARBA" id="ARBA00006045"/>
    </source>
</evidence>
<evidence type="ECO:0000256" key="3">
    <source>
        <dbReference type="ARBA" id="ARBA00001954"/>
    </source>
</evidence>
<dbReference type="InterPro" id="IPR007708">
    <property type="entry name" value="DBR1_C"/>
</dbReference>
<dbReference type="GO" id="GO:0000398">
    <property type="term" value="P:mRNA splicing, via spliceosome"/>
    <property type="evidence" value="ECO:0007669"/>
    <property type="project" value="TreeGrafter"/>
</dbReference>
<comment type="similarity">
    <text evidence="5">Belongs to the lariat debranching enzyme family.</text>
</comment>